<feature type="region of interest" description="Disordered" evidence="1">
    <location>
        <begin position="1"/>
        <end position="31"/>
    </location>
</feature>
<sequence length="328" mass="37051">MPKTEEKKQKEKPVEKTGDKPEEKKPKAKPAEVKATDKAVIEARKALHAIENYSYQTPLLILTIVFLIIWGFMARPEEYLTAENGLGYALGIIGGSMMLLLLLYPVRKKMMVGKYLGSVPAWFKFHMFCGVFGPIAVLYHANFSLGSLNSTIALMCMIIVAGSGLVGRYFYSKIHYGLYGQKATLGELHGIIDSEEHQLAAAYKLIPDISDTLKAYHKESNVPLDFLGSIKRFFVLGAKLRVASVTLPFELRKVLFAHAVEAGWSKEQTDKNLRILKKHIRAYLKAVIKTCEFSIYERLFSLWHLLHYPLFLMLVISGIVHVLAVHMY</sequence>
<reference evidence="3" key="1">
    <citation type="submission" date="2018-06" db="EMBL/GenBank/DDBJ databases">
        <authorList>
            <person name="Zhirakovskaya E."/>
        </authorList>
    </citation>
    <scope>NUCLEOTIDE SEQUENCE</scope>
</reference>
<accession>A0A3B0Y139</accession>
<feature type="transmembrane region" description="Helical" evidence="2">
    <location>
        <begin position="305"/>
        <end position="327"/>
    </location>
</feature>
<evidence type="ECO:0000313" key="3">
    <source>
        <dbReference type="EMBL" id="VAW69297.1"/>
    </source>
</evidence>
<dbReference type="AlphaFoldDB" id="A0A3B0Y139"/>
<feature type="transmembrane region" description="Helical" evidence="2">
    <location>
        <begin position="85"/>
        <end position="104"/>
    </location>
</feature>
<keyword evidence="2" id="KW-0472">Membrane</keyword>
<evidence type="ECO:0000256" key="1">
    <source>
        <dbReference type="SAM" id="MobiDB-lite"/>
    </source>
</evidence>
<feature type="transmembrane region" description="Helical" evidence="2">
    <location>
        <begin position="125"/>
        <end position="145"/>
    </location>
</feature>
<feature type="transmembrane region" description="Helical" evidence="2">
    <location>
        <begin position="53"/>
        <end position="73"/>
    </location>
</feature>
<keyword evidence="2" id="KW-1133">Transmembrane helix</keyword>
<gene>
    <name evidence="3" type="ORF">MNBD_GAMMA09-1633</name>
</gene>
<proteinExistence type="predicted"/>
<name>A0A3B0Y139_9ZZZZ</name>
<evidence type="ECO:0000256" key="2">
    <source>
        <dbReference type="SAM" id="Phobius"/>
    </source>
</evidence>
<dbReference type="EMBL" id="UOFI01000151">
    <property type="protein sequence ID" value="VAW69297.1"/>
    <property type="molecule type" value="Genomic_DNA"/>
</dbReference>
<organism evidence="3">
    <name type="scientific">hydrothermal vent metagenome</name>
    <dbReference type="NCBI Taxonomy" id="652676"/>
    <lineage>
        <taxon>unclassified sequences</taxon>
        <taxon>metagenomes</taxon>
        <taxon>ecological metagenomes</taxon>
    </lineage>
</organism>
<feature type="transmembrane region" description="Helical" evidence="2">
    <location>
        <begin position="151"/>
        <end position="171"/>
    </location>
</feature>
<protein>
    <submittedName>
        <fullName evidence="3">Uncharacterized protein</fullName>
    </submittedName>
</protein>
<keyword evidence="2" id="KW-0812">Transmembrane</keyword>